<evidence type="ECO:0000256" key="1">
    <source>
        <dbReference type="ARBA" id="ARBA00004123"/>
    </source>
</evidence>
<dbReference type="PANTHER" id="PTHR10814:SF21">
    <property type="entry name" value="PROTEIN GROUCHO"/>
    <property type="match status" value="1"/>
</dbReference>
<dbReference type="GO" id="GO:0090090">
    <property type="term" value="P:negative regulation of canonical Wnt signaling pathway"/>
    <property type="evidence" value="ECO:0007669"/>
    <property type="project" value="TreeGrafter"/>
</dbReference>
<comment type="similarity">
    <text evidence="2">Belongs to the WD repeat Groucho/TLE family.</text>
</comment>
<evidence type="ECO:0000313" key="6">
    <source>
        <dbReference type="Proteomes" id="UP000310200"/>
    </source>
</evidence>
<dbReference type="STRING" id="300112.A0A4S2KNB4"/>
<protein>
    <submittedName>
        <fullName evidence="5">Protein groucho-2</fullName>
    </submittedName>
</protein>
<keyword evidence="6" id="KW-1185">Reference proteome</keyword>
<gene>
    <name evidence="5" type="ORF">DBV15_01790</name>
</gene>
<feature type="domain" description="Groucho/TLE N-terminal Q-rich" evidence="4">
    <location>
        <begin position="17"/>
        <end position="63"/>
    </location>
</feature>
<reference evidence="5 6" key="1">
    <citation type="journal article" date="2019" name="Philos. Trans. R. Soc. Lond., B, Biol. Sci.">
        <title>Ant behaviour and brain gene expression of defending hosts depend on the ecological success of the intruding social parasite.</title>
        <authorList>
            <person name="Kaur R."/>
            <person name="Stoldt M."/>
            <person name="Jongepier E."/>
            <person name="Feldmeyer B."/>
            <person name="Menzel F."/>
            <person name="Bornberg-Bauer E."/>
            <person name="Foitzik S."/>
        </authorList>
    </citation>
    <scope>NUCLEOTIDE SEQUENCE [LARGE SCALE GENOMIC DNA]</scope>
    <source>
        <tissue evidence="5">Whole body</tissue>
    </source>
</reference>
<organism evidence="5 6">
    <name type="scientific">Temnothorax longispinosus</name>
    <dbReference type="NCBI Taxonomy" id="300112"/>
    <lineage>
        <taxon>Eukaryota</taxon>
        <taxon>Metazoa</taxon>
        <taxon>Ecdysozoa</taxon>
        <taxon>Arthropoda</taxon>
        <taxon>Hexapoda</taxon>
        <taxon>Insecta</taxon>
        <taxon>Pterygota</taxon>
        <taxon>Neoptera</taxon>
        <taxon>Endopterygota</taxon>
        <taxon>Hymenoptera</taxon>
        <taxon>Apocrita</taxon>
        <taxon>Aculeata</taxon>
        <taxon>Formicoidea</taxon>
        <taxon>Formicidae</taxon>
        <taxon>Myrmicinae</taxon>
        <taxon>Temnothorax</taxon>
    </lineage>
</organism>
<dbReference type="GO" id="GO:0005634">
    <property type="term" value="C:nucleus"/>
    <property type="evidence" value="ECO:0007669"/>
    <property type="project" value="UniProtKB-SubCell"/>
</dbReference>
<evidence type="ECO:0000256" key="2">
    <source>
        <dbReference type="ARBA" id="ARBA00005969"/>
    </source>
</evidence>
<evidence type="ECO:0000259" key="4">
    <source>
        <dbReference type="Pfam" id="PF03920"/>
    </source>
</evidence>
<dbReference type="Proteomes" id="UP000310200">
    <property type="component" value="Unassembled WGS sequence"/>
</dbReference>
<dbReference type="GO" id="GO:0003714">
    <property type="term" value="F:transcription corepressor activity"/>
    <property type="evidence" value="ECO:0007669"/>
    <property type="project" value="TreeGrafter"/>
</dbReference>
<dbReference type="GO" id="GO:0005667">
    <property type="term" value="C:transcription regulator complex"/>
    <property type="evidence" value="ECO:0007669"/>
    <property type="project" value="TreeGrafter"/>
</dbReference>
<dbReference type="AlphaFoldDB" id="A0A4S2KNB4"/>
<keyword evidence="3" id="KW-0539">Nucleus</keyword>
<evidence type="ECO:0000313" key="5">
    <source>
        <dbReference type="EMBL" id="TGZ50836.1"/>
    </source>
</evidence>
<dbReference type="Pfam" id="PF03920">
    <property type="entry name" value="TLE_N"/>
    <property type="match status" value="1"/>
</dbReference>
<name>A0A4S2KNB4_9HYME</name>
<sequence length="116" mass="12627">MPQSDIKKYISNVKYAGTEIAKRLNAIVVQILPFLSQEHQQQVASALDRAKQVTMTELNTIIGPLIYPGEVERGGYSNLPEFTRQFVCFANGKLPPLTVTKCIFASAAAAAGGGWQ</sequence>
<dbReference type="InterPro" id="IPR005617">
    <property type="entry name" value="Groucho/TLE_N"/>
</dbReference>
<dbReference type="PANTHER" id="PTHR10814">
    <property type="entry name" value="TRANSDUCIN-LIKE ENHANCER PROTEIN"/>
    <property type="match status" value="1"/>
</dbReference>
<evidence type="ECO:0000256" key="3">
    <source>
        <dbReference type="ARBA" id="ARBA00023242"/>
    </source>
</evidence>
<comment type="subcellular location">
    <subcellularLocation>
        <location evidence="1">Nucleus</location>
    </subcellularLocation>
</comment>
<proteinExistence type="inferred from homology"/>
<accession>A0A4S2KNB4</accession>
<dbReference type="InterPro" id="IPR009146">
    <property type="entry name" value="Groucho_enhance"/>
</dbReference>
<comment type="caution">
    <text evidence="5">The sequence shown here is derived from an EMBL/GenBank/DDBJ whole genome shotgun (WGS) entry which is preliminary data.</text>
</comment>
<dbReference type="EMBL" id="QBLH01001859">
    <property type="protein sequence ID" value="TGZ50836.1"/>
    <property type="molecule type" value="Genomic_DNA"/>
</dbReference>